<feature type="domain" description="HTH araC/xylS-type" evidence="1">
    <location>
        <begin position="1"/>
        <end position="49"/>
    </location>
</feature>
<proteinExistence type="predicted"/>
<dbReference type="PROSITE" id="PS01124">
    <property type="entry name" value="HTH_ARAC_FAMILY_2"/>
    <property type="match status" value="1"/>
</dbReference>
<reference evidence="3" key="1">
    <citation type="journal article" date="2019" name="Int. J. Syst. Evol. Microbiol.">
        <title>The Global Catalogue of Microorganisms (GCM) 10K type strain sequencing project: providing services to taxonomists for standard genome sequencing and annotation.</title>
        <authorList>
            <consortium name="The Broad Institute Genomics Platform"/>
            <consortium name="The Broad Institute Genome Sequencing Center for Infectious Disease"/>
            <person name="Wu L."/>
            <person name="Ma J."/>
        </authorList>
    </citation>
    <scope>NUCLEOTIDE SEQUENCE [LARGE SCALE GENOMIC DNA]</scope>
    <source>
        <strain evidence="3">JCM 17138</strain>
    </source>
</reference>
<organism evidence="2 3">
    <name type="scientific">Streptomyces coacervatus</name>
    <dbReference type="NCBI Taxonomy" id="647381"/>
    <lineage>
        <taxon>Bacteria</taxon>
        <taxon>Bacillati</taxon>
        <taxon>Actinomycetota</taxon>
        <taxon>Actinomycetes</taxon>
        <taxon>Kitasatosporales</taxon>
        <taxon>Streptomycetaceae</taxon>
        <taxon>Streptomyces</taxon>
    </lineage>
</organism>
<sequence length="71" mass="7815">MRRLLERVRGAQRLGVENRLILLGYVSATQFNREYRRAYGLPPGQDAARLRARPAAAGQVPVLLDGSGAKP</sequence>
<accession>A0ABP7I1C6</accession>
<keyword evidence="3" id="KW-1185">Reference proteome</keyword>
<evidence type="ECO:0000313" key="3">
    <source>
        <dbReference type="Proteomes" id="UP001501009"/>
    </source>
</evidence>
<dbReference type="Proteomes" id="UP001501009">
    <property type="component" value="Unassembled WGS sequence"/>
</dbReference>
<name>A0ABP7I1C6_9ACTN</name>
<evidence type="ECO:0000313" key="2">
    <source>
        <dbReference type="EMBL" id="GAA3806609.1"/>
    </source>
</evidence>
<evidence type="ECO:0000259" key="1">
    <source>
        <dbReference type="PROSITE" id="PS01124"/>
    </source>
</evidence>
<dbReference type="InterPro" id="IPR018060">
    <property type="entry name" value="HTH_AraC"/>
</dbReference>
<gene>
    <name evidence="2" type="ORF">GCM10022403_045860</name>
</gene>
<protein>
    <recommendedName>
        <fullName evidence="1">HTH araC/xylS-type domain-containing protein</fullName>
    </recommendedName>
</protein>
<dbReference type="EMBL" id="BAABDE010000020">
    <property type="protein sequence ID" value="GAA3806609.1"/>
    <property type="molecule type" value="Genomic_DNA"/>
</dbReference>
<comment type="caution">
    <text evidence="2">The sequence shown here is derived from an EMBL/GenBank/DDBJ whole genome shotgun (WGS) entry which is preliminary data.</text>
</comment>